<protein>
    <recommendedName>
        <fullName evidence="3">NAC domain-containing protein</fullName>
    </recommendedName>
</protein>
<sequence>MAEQQPLRPGFRFYPTEEELLRHEFTVCRVYVVSGAFRAFDRRPVEANLDRHGVLRPIHQKGRMVNVSRTPKV</sequence>
<dbReference type="EMBL" id="PGOL01000277">
    <property type="protein sequence ID" value="PKI73397.1"/>
    <property type="molecule type" value="Genomic_DNA"/>
</dbReference>
<proteinExistence type="predicted"/>
<dbReference type="GO" id="GO:0006355">
    <property type="term" value="P:regulation of DNA-templated transcription"/>
    <property type="evidence" value="ECO:0007669"/>
    <property type="project" value="InterPro"/>
</dbReference>
<comment type="caution">
    <text evidence="1">The sequence shown here is derived from an EMBL/GenBank/DDBJ whole genome shotgun (WGS) entry which is preliminary data.</text>
</comment>
<dbReference type="SUPFAM" id="SSF101941">
    <property type="entry name" value="NAC domain"/>
    <property type="match status" value="1"/>
</dbReference>
<dbReference type="AlphaFoldDB" id="A0A2I0KY68"/>
<dbReference type="InterPro" id="IPR036093">
    <property type="entry name" value="NAC_dom_sf"/>
</dbReference>
<evidence type="ECO:0000313" key="1">
    <source>
        <dbReference type="EMBL" id="PKI73397.1"/>
    </source>
</evidence>
<gene>
    <name evidence="1" type="ORF">CRG98_006335</name>
</gene>
<dbReference type="Proteomes" id="UP000233551">
    <property type="component" value="Unassembled WGS sequence"/>
</dbReference>
<evidence type="ECO:0000313" key="2">
    <source>
        <dbReference type="Proteomes" id="UP000233551"/>
    </source>
</evidence>
<accession>A0A2I0KY68</accession>
<evidence type="ECO:0008006" key="3">
    <source>
        <dbReference type="Google" id="ProtNLM"/>
    </source>
</evidence>
<name>A0A2I0KY68_PUNGR</name>
<dbReference type="GO" id="GO:0003677">
    <property type="term" value="F:DNA binding"/>
    <property type="evidence" value="ECO:0007669"/>
    <property type="project" value="InterPro"/>
</dbReference>
<reference evidence="1 2" key="1">
    <citation type="submission" date="2017-11" db="EMBL/GenBank/DDBJ databases">
        <title>De-novo sequencing of pomegranate (Punica granatum L.) genome.</title>
        <authorList>
            <person name="Akparov Z."/>
            <person name="Amiraslanov A."/>
            <person name="Hajiyeva S."/>
            <person name="Abbasov M."/>
            <person name="Kaur K."/>
            <person name="Hamwieh A."/>
            <person name="Solovyev V."/>
            <person name="Salamov A."/>
            <person name="Braich B."/>
            <person name="Kosarev P."/>
            <person name="Mahmoud A."/>
            <person name="Hajiyev E."/>
            <person name="Babayeva S."/>
            <person name="Izzatullayeva V."/>
            <person name="Mammadov A."/>
            <person name="Mammadov A."/>
            <person name="Sharifova S."/>
            <person name="Ojaghi J."/>
            <person name="Eynullazada K."/>
            <person name="Bayramov B."/>
            <person name="Abdulazimova A."/>
            <person name="Shahmuradov I."/>
        </authorList>
    </citation>
    <scope>NUCLEOTIDE SEQUENCE [LARGE SCALE GENOMIC DNA]</scope>
    <source>
        <strain evidence="2">cv. AG2017</strain>
        <tissue evidence="1">Leaf</tissue>
    </source>
</reference>
<keyword evidence="2" id="KW-1185">Reference proteome</keyword>
<organism evidence="1 2">
    <name type="scientific">Punica granatum</name>
    <name type="common">Pomegranate</name>
    <dbReference type="NCBI Taxonomy" id="22663"/>
    <lineage>
        <taxon>Eukaryota</taxon>
        <taxon>Viridiplantae</taxon>
        <taxon>Streptophyta</taxon>
        <taxon>Embryophyta</taxon>
        <taxon>Tracheophyta</taxon>
        <taxon>Spermatophyta</taxon>
        <taxon>Magnoliopsida</taxon>
        <taxon>eudicotyledons</taxon>
        <taxon>Gunneridae</taxon>
        <taxon>Pentapetalae</taxon>
        <taxon>rosids</taxon>
        <taxon>malvids</taxon>
        <taxon>Myrtales</taxon>
        <taxon>Lythraceae</taxon>
        <taxon>Punica</taxon>
    </lineage>
</organism>